<dbReference type="AlphaFoldDB" id="A0A916QUC2"/>
<dbReference type="RefSeq" id="WP_188672276.1">
    <property type="nucleotide sequence ID" value="NZ_BMKA01000002.1"/>
</dbReference>
<dbReference type="InterPro" id="IPR027417">
    <property type="entry name" value="P-loop_NTPase"/>
</dbReference>
<dbReference type="GO" id="GO:0051782">
    <property type="term" value="P:negative regulation of cell division"/>
    <property type="evidence" value="ECO:0007669"/>
    <property type="project" value="TreeGrafter"/>
</dbReference>
<name>A0A916QUC2_9RHOB</name>
<dbReference type="InterPro" id="IPR025669">
    <property type="entry name" value="AAA_dom"/>
</dbReference>
<dbReference type="InterPro" id="IPR050625">
    <property type="entry name" value="ParA/MinD_ATPase"/>
</dbReference>
<evidence type="ECO:0000313" key="2">
    <source>
        <dbReference type="EMBL" id="GGA14235.1"/>
    </source>
</evidence>
<comment type="caution">
    <text evidence="2">The sequence shown here is derived from an EMBL/GenBank/DDBJ whole genome shotgun (WGS) entry which is preliminary data.</text>
</comment>
<evidence type="ECO:0000259" key="1">
    <source>
        <dbReference type="Pfam" id="PF13614"/>
    </source>
</evidence>
<proteinExistence type="predicted"/>
<feature type="domain" description="AAA" evidence="1">
    <location>
        <begin position="164"/>
        <end position="317"/>
    </location>
</feature>
<dbReference type="PANTHER" id="PTHR43384:SF13">
    <property type="entry name" value="SLR0110 PROTEIN"/>
    <property type="match status" value="1"/>
</dbReference>
<sequence length="410" mass="44704">MSAETELKNADKVIACAIARDIEAFDLLIEDMETEFDENWGALTFEAAEAALNSDIGKDLKLVTVAVDKEDEQDLTPVANAIRAASDRGIKVILVPNELNTVALHQLMRMGCDDFAPYPLPEGALHDAIDRISNVPVPPPAAPAGVAMPPADTTRSGIVLPVYGLGGGVGATTFAANLAWELQKISENENKKVCILDFDFQYGAVSTYLDVPRSEAVFEFLSDAAATDATGLQQAMTAYKDRLDVLSSPIDALPLEFVEPDGIQNILTLAKSSYDFVIVDVPQALVSWSEVVLEEAQLYFGVLELDMRCAQNALRFVRTLKAEDLPFEKVQFALNRAPKFTDMSGKQRVKRMAESLEIEFRYHLPDGGKPVSNAGDEGIPLAELAAKNPLRKEIFKIAKTISELVKDDAQ</sequence>
<reference evidence="2" key="1">
    <citation type="journal article" date="2014" name="Int. J. Syst. Evol. Microbiol.">
        <title>Complete genome sequence of Corynebacterium casei LMG S-19264T (=DSM 44701T), isolated from a smear-ripened cheese.</title>
        <authorList>
            <consortium name="US DOE Joint Genome Institute (JGI-PGF)"/>
            <person name="Walter F."/>
            <person name="Albersmeier A."/>
            <person name="Kalinowski J."/>
            <person name="Ruckert C."/>
        </authorList>
    </citation>
    <scope>NUCLEOTIDE SEQUENCE</scope>
    <source>
        <strain evidence="2">CGMCC 1.15880</strain>
    </source>
</reference>
<accession>A0A916QUC2</accession>
<evidence type="ECO:0000313" key="3">
    <source>
        <dbReference type="Proteomes" id="UP000628017"/>
    </source>
</evidence>
<organism evidence="2 3">
    <name type="scientific">Neptunicoccus cionae</name>
    <dbReference type="NCBI Taxonomy" id="2035344"/>
    <lineage>
        <taxon>Bacteria</taxon>
        <taxon>Pseudomonadati</taxon>
        <taxon>Pseudomonadota</taxon>
        <taxon>Alphaproteobacteria</taxon>
        <taxon>Rhodobacterales</taxon>
        <taxon>Paracoccaceae</taxon>
        <taxon>Neptunicoccus</taxon>
    </lineage>
</organism>
<protein>
    <submittedName>
        <fullName evidence="2">Pilus assembly protein CpaE</fullName>
    </submittedName>
</protein>
<dbReference type="Gene3D" id="3.40.50.300">
    <property type="entry name" value="P-loop containing nucleotide triphosphate hydrolases"/>
    <property type="match status" value="1"/>
</dbReference>
<keyword evidence="3" id="KW-1185">Reference proteome</keyword>
<gene>
    <name evidence="2" type="ORF">GCM10011498_12980</name>
</gene>
<dbReference type="GO" id="GO:0016887">
    <property type="term" value="F:ATP hydrolysis activity"/>
    <property type="evidence" value="ECO:0007669"/>
    <property type="project" value="TreeGrafter"/>
</dbReference>
<dbReference type="GO" id="GO:0005829">
    <property type="term" value="C:cytosol"/>
    <property type="evidence" value="ECO:0007669"/>
    <property type="project" value="TreeGrafter"/>
</dbReference>
<dbReference type="EMBL" id="BMKA01000002">
    <property type="protein sequence ID" value="GGA14235.1"/>
    <property type="molecule type" value="Genomic_DNA"/>
</dbReference>
<dbReference type="GO" id="GO:0009898">
    <property type="term" value="C:cytoplasmic side of plasma membrane"/>
    <property type="evidence" value="ECO:0007669"/>
    <property type="project" value="TreeGrafter"/>
</dbReference>
<dbReference type="GO" id="GO:0005524">
    <property type="term" value="F:ATP binding"/>
    <property type="evidence" value="ECO:0007669"/>
    <property type="project" value="TreeGrafter"/>
</dbReference>
<dbReference type="Pfam" id="PF13614">
    <property type="entry name" value="AAA_31"/>
    <property type="match status" value="1"/>
</dbReference>
<dbReference type="PANTHER" id="PTHR43384">
    <property type="entry name" value="SEPTUM SITE-DETERMINING PROTEIN MIND HOMOLOG, CHLOROPLASTIC-RELATED"/>
    <property type="match status" value="1"/>
</dbReference>
<dbReference type="Proteomes" id="UP000628017">
    <property type="component" value="Unassembled WGS sequence"/>
</dbReference>
<reference evidence="2" key="2">
    <citation type="submission" date="2020-09" db="EMBL/GenBank/DDBJ databases">
        <authorList>
            <person name="Sun Q."/>
            <person name="Zhou Y."/>
        </authorList>
    </citation>
    <scope>NUCLEOTIDE SEQUENCE</scope>
    <source>
        <strain evidence="2">CGMCC 1.15880</strain>
    </source>
</reference>
<dbReference type="SUPFAM" id="SSF52540">
    <property type="entry name" value="P-loop containing nucleoside triphosphate hydrolases"/>
    <property type="match status" value="1"/>
</dbReference>